<dbReference type="OrthoDB" id="9798929at2"/>
<gene>
    <name evidence="5" type="ORF">FLL45_19830</name>
</gene>
<dbReference type="PANTHER" id="PTHR30408:SF13">
    <property type="entry name" value="TYPE I RESTRICTION ENZYME HINDI SPECIFICITY SUBUNIT"/>
    <property type="match status" value="1"/>
</dbReference>
<keyword evidence="6" id="KW-1185">Reference proteome</keyword>
<evidence type="ECO:0000313" key="6">
    <source>
        <dbReference type="Proteomes" id="UP000317839"/>
    </source>
</evidence>
<dbReference type="InterPro" id="IPR044946">
    <property type="entry name" value="Restrct_endonuc_typeI_TRD_sf"/>
</dbReference>
<protein>
    <submittedName>
        <fullName evidence="5">Restriction endonuclease subunit S</fullName>
    </submittedName>
</protein>
<proteinExistence type="inferred from homology"/>
<dbReference type="AlphaFoldDB" id="A0A545T2G6"/>
<dbReference type="GO" id="GO:0003677">
    <property type="term" value="F:DNA binding"/>
    <property type="evidence" value="ECO:0007669"/>
    <property type="project" value="UniProtKB-KW"/>
</dbReference>
<dbReference type="PANTHER" id="PTHR30408">
    <property type="entry name" value="TYPE-1 RESTRICTION ENZYME ECOKI SPECIFICITY PROTEIN"/>
    <property type="match status" value="1"/>
</dbReference>
<dbReference type="InterPro" id="IPR000055">
    <property type="entry name" value="Restrct_endonuc_typeI_TRD"/>
</dbReference>
<dbReference type="InterPro" id="IPR052021">
    <property type="entry name" value="Type-I_RS_S_subunit"/>
</dbReference>
<accession>A0A545T2G6</accession>
<dbReference type="Proteomes" id="UP000317839">
    <property type="component" value="Unassembled WGS sequence"/>
</dbReference>
<dbReference type="RefSeq" id="WP_142943806.1">
    <property type="nucleotide sequence ID" value="NZ_VIKR01000006.1"/>
</dbReference>
<dbReference type="Pfam" id="PF01420">
    <property type="entry name" value="Methylase_S"/>
    <property type="match status" value="2"/>
</dbReference>
<evidence type="ECO:0000256" key="3">
    <source>
        <dbReference type="ARBA" id="ARBA00023125"/>
    </source>
</evidence>
<evidence type="ECO:0000256" key="1">
    <source>
        <dbReference type="ARBA" id="ARBA00010923"/>
    </source>
</evidence>
<name>A0A545T2G6_9GAMM</name>
<dbReference type="CDD" id="cd17249">
    <property type="entry name" value="RMtype1_S_EcoR124I-TRD2-CR2_like"/>
    <property type="match status" value="1"/>
</dbReference>
<organism evidence="5 6">
    <name type="scientific">Aliikangiella marina</name>
    <dbReference type="NCBI Taxonomy" id="1712262"/>
    <lineage>
        <taxon>Bacteria</taxon>
        <taxon>Pseudomonadati</taxon>
        <taxon>Pseudomonadota</taxon>
        <taxon>Gammaproteobacteria</taxon>
        <taxon>Oceanospirillales</taxon>
        <taxon>Pleioneaceae</taxon>
        <taxon>Aliikangiella</taxon>
    </lineage>
</organism>
<reference evidence="5 6" key="1">
    <citation type="submission" date="2019-06" db="EMBL/GenBank/DDBJ databases">
        <title>Draft genome of Aliikangiella marina GYP-15.</title>
        <authorList>
            <person name="Wang G."/>
        </authorList>
    </citation>
    <scope>NUCLEOTIDE SEQUENCE [LARGE SCALE GENOMIC DNA]</scope>
    <source>
        <strain evidence="5 6">GYP-15</strain>
    </source>
</reference>
<feature type="domain" description="Type I restriction modification DNA specificity" evidence="4">
    <location>
        <begin position="254"/>
        <end position="403"/>
    </location>
</feature>
<dbReference type="SUPFAM" id="SSF116734">
    <property type="entry name" value="DNA methylase specificity domain"/>
    <property type="match status" value="2"/>
</dbReference>
<dbReference type="EMBL" id="VIKR01000006">
    <property type="protein sequence ID" value="TQV71408.1"/>
    <property type="molecule type" value="Genomic_DNA"/>
</dbReference>
<sequence length="456" mass="51612">MMSNWQTLKLGDVTKWSSGGTPKKTEASYWNGDIPWISASSMDGHLYTDSKLKITEEGLANGSRLAPKNSILVLVRGSILHQKMQVGITTRPVAFNQDVKCLVADEEYLDPWYLLLWFKAKERELLTIVESTGIGAGKFDTKLLSEYPIKVPPKEEREKIKKLGKALFDKSINLFQTNQTLEQMAQALFKSWFVDFDPVIDNALDAGNSIPEELQAKAEQRKAVIADGNFKSVPDDIRQLFPSEFEESELGWVPKGWLAVSIHDLVDSISDTYKLKDVNEVIFLNTGDIENGKFLHNNYSATDGLPGQAKKSISNGDILYSEIRPKNKRFAFVNFDAQDYVVSTKLMVLRARKGVNPILPYFILTQEKTVNELQHVAEHRSGTFPQITFKELKKVISILPQEQELLDYFVNHYLTPFFAKALDSMEQSEQLGKIRDTLLPKLISGEFSIPELKIEV</sequence>
<keyword evidence="5" id="KW-0255">Endonuclease</keyword>
<keyword evidence="5" id="KW-0378">Hydrolase</keyword>
<dbReference type="GO" id="GO:0009307">
    <property type="term" value="P:DNA restriction-modification system"/>
    <property type="evidence" value="ECO:0007669"/>
    <property type="project" value="UniProtKB-KW"/>
</dbReference>
<evidence type="ECO:0000256" key="2">
    <source>
        <dbReference type="ARBA" id="ARBA00022747"/>
    </source>
</evidence>
<keyword evidence="2" id="KW-0680">Restriction system</keyword>
<keyword evidence="3" id="KW-0238">DNA-binding</keyword>
<dbReference type="Gene3D" id="3.90.220.20">
    <property type="entry name" value="DNA methylase specificity domains"/>
    <property type="match status" value="2"/>
</dbReference>
<evidence type="ECO:0000259" key="4">
    <source>
        <dbReference type="Pfam" id="PF01420"/>
    </source>
</evidence>
<evidence type="ECO:0000313" key="5">
    <source>
        <dbReference type="EMBL" id="TQV71408.1"/>
    </source>
</evidence>
<dbReference type="GO" id="GO:0004519">
    <property type="term" value="F:endonuclease activity"/>
    <property type="evidence" value="ECO:0007669"/>
    <property type="project" value="UniProtKB-KW"/>
</dbReference>
<comment type="similarity">
    <text evidence="1">Belongs to the type-I restriction system S methylase family.</text>
</comment>
<feature type="domain" description="Type I restriction modification DNA specificity" evidence="4">
    <location>
        <begin position="2"/>
        <end position="181"/>
    </location>
</feature>
<keyword evidence="5" id="KW-0540">Nuclease</keyword>
<comment type="caution">
    <text evidence="5">The sequence shown here is derived from an EMBL/GenBank/DDBJ whole genome shotgun (WGS) entry which is preliminary data.</text>
</comment>